<dbReference type="GO" id="GO:0004029">
    <property type="term" value="F:aldehyde dehydrogenase (NAD+) activity"/>
    <property type="evidence" value="ECO:0007669"/>
    <property type="project" value="TreeGrafter"/>
</dbReference>
<sequence length="378" mass="41681">MTSCTGVHSQPSLQRTKDDAEDISVSDQTSPHGFFPDNDYSTGATGYIGSDTLFALYNKHADYEIAALIRAEEKGKAVKEAFPKVRIVLGGLDDAEILEQEAAKADVVIHTADASDHEGAAKAIAKGLASGHSKEKPRFWLHTGGTGILCWETMRDDNRLGEWSEREYNDWTAVQNLTGLPKDAFHKNVDDLVLSAGSESVKTAIICPPTIYGRGRGPLNTRSRQAYELAHLILTGQYIPIIGQGKARWNNVHVSDLAQLFVLLTEAAVSSNTDAKMWNEQGYYLVENGEHLWADLARLMGKKATQLGLVEKKELEERELGKEKAIEQAGFEAVSWGFNSRGKAERAKKLVGWQPNGASIEDTVEEILKDEKSRLEKK</sequence>
<dbReference type="SUPFAM" id="SSF51735">
    <property type="entry name" value="NAD(P)-binding Rossmann-fold domains"/>
    <property type="match status" value="1"/>
</dbReference>
<evidence type="ECO:0000313" key="4">
    <source>
        <dbReference type="EMBL" id="CAE7012841.1"/>
    </source>
</evidence>
<dbReference type="GO" id="GO:0005737">
    <property type="term" value="C:cytoplasm"/>
    <property type="evidence" value="ECO:0007669"/>
    <property type="project" value="TreeGrafter"/>
</dbReference>
<evidence type="ECO:0000313" key="5">
    <source>
        <dbReference type="Proteomes" id="UP000472372"/>
    </source>
</evidence>
<gene>
    <name evidence="4" type="ORF">PTTW11_02413</name>
</gene>
<protein>
    <submittedName>
        <fullName evidence="4">NAD-binding protein</fullName>
    </submittedName>
</protein>
<accession>A0A6S6VTC4</accession>
<reference evidence="4" key="1">
    <citation type="submission" date="2021-02" db="EMBL/GenBank/DDBJ databases">
        <authorList>
            <person name="Syme A R."/>
            <person name="Syme A R."/>
            <person name="Moolhuijzen P."/>
        </authorList>
    </citation>
    <scope>NUCLEOTIDE SEQUENCE</scope>
    <source>
        <strain evidence="4">W1-1</strain>
    </source>
</reference>
<dbReference type="Pfam" id="PF13460">
    <property type="entry name" value="NAD_binding_10"/>
    <property type="match status" value="1"/>
</dbReference>
<evidence type="ECO:0000259" key="2">
    <source>
        <dbReference type="Pfam" id="PF01370"/>
    </source>
</evidence>
<dbReference type="PANTHER" id="PTHR48079">
    <property type="entry name" value="PROTEIN YEEZ"/>
    <property type="match status" value="1"/>
</dbReference>
<organism evidence="4 5">
    <name type="scientific">Pyrenophora teres f. teres</name>
    <dbReference type="NCBI Taxonomy" id="97479"/>
    <lineage>
        <taxon>Eukaryota</taxon>
        <taxon>Fungi</taxon>
        <taxon>Dikarya</taxon>
        <taxon>Ascomycota</taxon>
        <taxon>Pezizomycotina</taxon>
        <taxon>Dothideomycetes</taxon>
        <taxon>Pleosporomycetidae</taxon>
        <taxon>Pleosporales</taxon>
        <taxon>Pleosporineae</taxon>
        <taxon>Pleosporaceae</taxon>
        <taxon>Pyrenophora</taxon>
    </lineage>
</organism>
<evidence type="ECO:0000256" key="1">
    <source>
        <dbReference type="SAM" id="MobiDB-lite"/>
    </source>
</evidence>
<name>A0A6S6VTC4_9PLEO</name>
<dbReference type="Gene3D" id="3.40.50.720">
    <property type="entry name" value="NAD(P)-binding Rossmann-like Domain"/>
    <property type="match status" value="2"/>
</dbReference>
<feature type="compositionally biased region" description="Polar residues" evidence="1">
    <location>
        <begin position="1"/>
        <end position="14"/>
    </location>
</feature>
<dbReference type="InterPro" id="IPR001509">
    <property type="entry name" value="Epimerase_deHydtase"/>
</dbReference>
<dbReference type="Pfam" id="PF01370">
    <property type="entry name" value="Epimerase"/>
    <property type="match status" value="1"/>
</dbReference>
<feature type="domain" description="NAD-dependent epimerase/dehydratase" evidence="2">
    <location>
        <begin position="192"/>
        <end position="269"/>
    </location>
</feature>
<dbReference type="Proteomes" id="UP000472372">
    <property type="component" value="Chromosome 2"/>
</dbReference>
<dbReference type="AlphaFoldDB" id="A0A6S6VTC4"/>
<dbReference type="PANTHER" id="PTHR48079:SF6">
    <property type="entry name" value="NAD(P)-BINDING DOMAIN-CONTAINING PROTEIN-RELATED"/>
    <property type="match status" value="1"/>
</dbReference>
<feature type="region of interest" description="Disordered" evidence="1">
    <location>
        <begin position="1"/>
        <end position="37"/>
    </location>
</feature>
<feature type="domain" description="NAD(P)-binding" evidence="3">
    <location>
        <begin position="43"/>
        <end position="126"/>
    </location>
</feature>
<proteinExistence type="predicted"/>
<dbReference type="EMBL" id="HG992978">
    <property type="protein sequence ID" value="CAE7012841.1"/>
    <property type="molecule type" value="Genomic_DNA"/>
</dbReference>
<dbReference type="InterPro" id="IPR036291">
    <property type="entry name" value="NAD(P)-bd_dom_sf"/>
</dbReference>
<dbReference type="InterPro" id="IPR016040">
    <property type="entry name" value="NAD(P)-bd_dom"/>
</dbReference>
<evidence type="ECO:0000259" key="3">
    <source>
        <dbReference type="Pfam" id="PF13460"/>
    </source>
</evidence>
<dbReference type="InterPro" id="IPR051783">
    <property type="entry name" value="NAD(P)-dependent_oxidoreduct"/>
</dbReference>